<name>A0A937RBL0_9ACTN</name>
<protein>
    <submittedName>
        <fullName evidence="2">Uncharacterized protein</fullName>
    </submittedName>
</protein>
<keyword evidence="3" id="KW-1185">Reference proteome</keyword>
<evidence type="ECO:0000256" key="1">
    <source>
        <dbReference type="SAM" id="MobiDB-lite"/>
    </source>
</evidence>
<dbReference type="RefSeq" id="WP_203003772.1">
    <property type="nucleotide sequence ID" value="NZ_JADWYU010000152.1"/>
</dbReference>
<reference evidence="2" key="1">
    <citation type="submission" date="2020-12" db="EMBL/GenBank/DDBJ databases">
        <title>Genomic characterization of non-nitrogen-fixing Frankia strains.</title>
        <authorList>
            <person name="Carlos-Shanley C."/>
            <person name="Guerra T."/>
            <person name="Hahn D."/>
        </authorList>
    </citation>
    <scope>NUCLEOTIDE SEQUENCE</scope>
    <source>
        <strain evidence="2">CN6</strain>
    </source>
</reference>
<dbReference type="InterPro" id="IPR015943">
    <property type="entry name" value="WD40/YVTN_repeat-like_dom_sf"/>
</dbReference>
<dbReference type="SUPFAM" id="SSF82171">
    <property type="entry name" value="DPP6 N-terminal domain-like"/>
    <property type="match status" value="1"/>
</dbReference>
<feature type="region of interest" description="Disordered" evidence="1">
    <location>
        <begin position="667"/>
        <end position="708"/>
    </location>
</feature>
<dbReference type="Proteomes" id="UP000604475">
    <property type="component" value="Unassembled WGS sequence"/>
</dbReference>
<evidence type="ECO:0000313" key="3">
    <source>
        <dbReference type="Proteomes" id="UP000604475"/>
    </source>
</evidence>
<dbReference type="AlphaFoldDB" id="A0A937RBL0"/>
<gene>
    <name evidence="2" type="ORF">I7412_08960</name>
</gene>
<proteinExistence type="predicted"/>
<sequence>MLRRRAVERLLRAAAGRGWRSRDRGVRALAEAVARGDPLRDRSAAAVPLLLDYLGLQPAVMGPPESRPPPDALVDLLRAAARSFVDQAAREAVCARARSGDEEAVAAVRDAGYLPVDEADRAAVLAVTRQWDRYHDLDPDGRLLATVYADAPERTRFTLRAAARADGQADMIRMMLGTDPADRLRAFRVGESGDLVDGTIAAGRHDDLWRLVPRLRYRDALYAAGRLEEAGWRPGRPDEQALFGTLRGALGQTVRDDTRIAVPAHDVLLTRLSLAVRVGQTSLPWQGGADPIELAMAPDGSMVTVVGRNAVWVWNVATGAVHQHAGTRFRTQLAGALPPGPRPAAVVAGGHDRDGPVFLVRGGEDEPATVHALAAGTDRQLGQTPRPRALLPLPADPAASGDPASRARVLTVAGGPTVQLWGTTGELGPARVLPDAGPPNRPYRASPYMNACAISLDGRRLAVVDAGNWAHVYDLTTDAVLGHASLRAHSSTPFHDATVRFTPDGQHLIAVGGSGDVMVRVAPELPVVATSTSGHYLPWSAVVLPRARAVVSVVPRSPLVVHSLFRGAETQTIDVGGAPTAVAASADGDWLAVLVDRSQICAYDLRAARLAIVPLGDATPDDLTTVESLLSTRRESLDAHQRAHLAALAALLRHRLRHEIHLVGAVPVPEGRNPAPAARHDIELGDTSPGDTDSGDTDSGDTDSGGPA</sequence>
<accession>A0A937RBL0</accession>
<dbReference type="EMBL" id="JAEACQ010000159">
    <property type="protein sequence ID" value="MBL7627292.1"/>
    <property type="molecule type" value="Genomic_DNA"/>
</dbReference>
<evidence type="ECO:0000313" key="2">
    <source>
        <dbReference type="EMBL" id="MBL7627292.1"/>
    </source>
</evidence>
<organism evidence="2 3">
    <name type="scientific">Frankia nepalensis</name>
    <dbReference type="NCBI Taxonomy" id="1836974"/>
    <lineage>
        <taxon>Bacteria</taxon>
        <taxon>Bacillati</taxon>
        <taxon>Actinomycetota</taxon>
        <taxon>Actinomycetes</taxon>
        <taxon>Frankiales</taxon>
        <taxon>Frankiaceae</taxon>
        <taxon>Frankia</taxon>
    </lineage>
</organism>
<comment type="caution">
    <text evidence="2">The sequence shown here is derived from an EMBL/GenBank/DDBJ whole genome shotgun (WGS) entry which is preliminary data.</text>
</comment>
<dbReference type="Gene3D" id="2.130.10.10">
    <property type="entry name" value="YVTN repeat-like/Quinoprotein amine dehydrogenase"/>
    <property type="match status" value="1"/>
</dbReference>